<name>A0ABD1Z0G8_9MARC</name>
<evidence type="ECO:0000313" key="1">
    <source>
        <dbReference type="EMBL" id="KAL2641293.1"/>
    </source>
</evidence>
<comment type="caution">
    <text evidence="1">The sequence shown here is derived from an EMBL/GenBank/DDBJ whole genome shotgun (WGS) entry which is preliminary data.</text>
</comment>
<proteinExistence type="predicted"/>
<evidence type="ECO:0000313" key="2">
    <source>
        <dbReference type="Proteomes" id="UP001605036"/>
    </source>
</evidence>
<organism evidence="1 2">
    <name type="scientific">Riccia fluitans</name>
    <dbReference type="NCBI Taxonomy" id="41844"/>
    <lineage>
        <taxon>Eukaryota</taxon>
        <taxon>Viridiplantae</taxon>
        <taxon>Streptophyta</taxon>
        <taxon>Embryophyta</taxon>
        <taxon>Marchantiophyta</taxon>
        <taxon>Marchantiopsida</taxon>
        <taxon>Marchantiidae</taxon>
        <taxon>Marchantiales</taxon>
        <taxon>Ricciaceae</taxon>
        <taxon>Riccia</taxon>
    </lineage>
</organism>
<protein>
    <submittedName>
        <fullName evidence="1">Uncharacterized protein</fullName>
    </submittedName>
</protein>
<dbReference type="Proteomes" id="UP001605036">
    <property type="component" value="Unassembled WGS sequence"/>
</dbReference>
<dbReference type="EMBL" id="JBHFFA010000002">
    <property type="protein sequence ID" value="KAL2641293.1"/>
    <property type="molecule type" value="Genomic_DNA"/>
</dbReference>
<keyword evidence="2" id="KW-1185">Reference proteome</keyword>
<accession>A0ABD1Z0G8</accession>
<sequence length="113" mass="12449">MEMISQISNSQLSLTLRNEAWDFNEHQHLSVNPLNGQLESTTVIHELSTANATLAPSVPAGQTIAADIQRNSEAMGRPVDNELTRLLDSRKITPFQFGVPWTTGNFSTSFGHL</sequence>
<dbReference type="AlphaFoldDB" id="A0ABD1Z0G8"/>
<reference evidence="1 2" key="1">
    <citation type="submission" date="2024-09" db="EMBL/GenBank/DDBJ databases">
        <title>Chromosome-scale assembly of Riccia fluitans.</title>
        <authorList>
            <person name="Paukszto L."/>
            <person name="Sawicki J."/>
            <person name="Karawczyk K."/>
            <person name="Piernik-Szablinska J."/>
            <person name="Szczecinska M."/>
            <person name="Mazdziarz M."/>
        </authorList>
    </citation>
    <scope>NUCLEOTIDE SEQUENCE [LARGE SCALE GENOMIC DNA]</scope>
    <source>
        <strain evidence="1">Rf_01</strain>
        <tissue evidence="1">Aerial parts of the thallus</tissue>
    </source>
</reference>
<gene>
    <name evidence="1" type="ORF">R1flu_008880</name>
</gene>